<keyword evidence="2" id="KW-0540">Nuclease</keyword>
<dbReference type="InterPro" id="IPR012296">
    <property type="entry name" value="Nuclease_put_TT1808"/>
</dbReference>
<comment type="caution">
    <text evidence="2">The sequence shown here is derived from an EMBL/GenBank/DDBJ whole genome shotgun (WGS) entry which is preliminary data.</text>
</comment>
<dbReference type="InterPro" id="IPR011335">
    <property type="entry name" value="Restrct_endonuc-II-like"/>
</dbReference>
<feature type="domain" description="Putative restriction endonuclease" evidence="1">
    <location>
        <begin position="18"/>
        <end position="192"/>
    </location>
</feature>
<proteinExistence type="predicted"/>
<name>A0AAW9QQF9_9CHRO</name>
<dbReference type="RefSeq" id="WP_332866789.1">
    <property type="nucleotide sequence ID" value="NZ_JBAFSM010000045.1"/>
</dbReference>
<organism evidence="2 3">
    <name type="scientific">Pannus brasiliensis CCIBt3594</name>
    <dbReference type="NCBI Taxonomy" id="1427578"/>
    <lineage>
        <taxon>Bacteria</taxon>
        <taxon>Bacillati</taxon>
        <taxon>Cyanobacteriota</taxon>
        <taxon>Cyanophyceae</taxon>
        <taxon>Oscillatoriophycideae</taxon>
        <taxon>Chroococcales</taxon>
        <taxon>Microcystaceae</taxon>
        <taxon>Pannus</taxon>
    </lineage>
</organism>
<dbReference type="GO" id="GO:0004519">
    <property type="term" value="F:endonuclease activity"/>
    <property type="evidence" value="ECO:0007669"/>
    <property type="project" value="UniProtKB-KW"/>
</dbReference>
<dbReference type="AlphaFoldDB" id="A0AAW9QQF9"/>
<dbReference type="PANTHER" id="PTHR35400:SF1">
    <property type="entry name" value="SLR1083 PROTEIN"/>
    <property type="match status" value="1"/>
</dbReference>
<evidence type="ECO:0000259" key="1">
    <source>
        <dbReference type="Pfam" id="PF05685"/>
    </source>
</evidence>
<dbReference type="InterPro" id="IPR008538">
    <property type="entry name" value="Uma2"/>
</dbReference>
<keyword evidence="2" id="KW-0255">Endonuclease</keyword>
<reference evidence="2 3" key="1">
    <citation type="submission" date="2024-01" db="EMBL/GenBank/DDBJ databases">
        <title>Genomic insights into the taxonomy and metabolism of the cyanobacterium Pannus brasiliensis CCIBt3594.</title>
        <authorList>
            <person name="Machado M."/>
            <person name="Botero N.B."/>
            <person name="Andreote A.P.D."/>
            <person name="Feitosa A.M.T."/>
            <person name="Popin R."/>
            <person name="Sivonen K."/>
            <person name="Fiore M.F."/>
        </authorList>
    </citation>
    <scope>NUCLEOTIDE SEQUENCE [LARGE SCALE GENOMIC DNA]</scope>
    <source>
        <strain evidence="2 3">CCIBt3594</strain>
    </source>
</reference>
<dbReference type="Proteomes" id="UP001328733">
    <property type="component" value="Unassembled WGS sequence"/>
</dbReference>
<accession>A0AAW9QQF9</accession>
<dbReference type="SUPFAM" id="SSF52980">
    <property type="entry name" value="Restriction endonuclease-like"/>
    <property type="match status" value="1"/>
</dbReference>
<keyword evidence="3" id="KW-1185">Reference proteome</keyword>
<evidence type="ECO:0000313" key="2">
    <source>
        <dbReference type="EMBL" id="MEG3439303.1"/>
    </source>
</evidence>
<dbReference type="Pfam" id="PF05685">
    <property type="entry name" value="Uma2"/>
    <property type="match status" value="1"/>
</dbReference>
<gene>
    <name evidence="2" type="ORF">V0288_19410</name>
</gene>
<dbReference type="Gene3D" id="3.90.1570.10">
    <property type="entry name" value="tt1808, chain A"/>
    <property type="match status" value="1"/>
</dbReference>
<keyword evidence="2" id="KW-0378">Hydrolase</keyword>
<dbReference type="CDD" id="cd06260">
    <property type="entry name" value="DUF820-like"/>
    <property type="match status" value="1"/>
</dbReference>
<evidence type="ECO:0000313" key="3">
    <source>
        <dbReference type="Proteomes" id="UP001328733"/>
    </source>
</evidence>
<dbReference type="PANTHER" id="PTHR35400">
    <property type="entry name" value="SLR1083 PROTEIN"/>
    <property type="match status" value="1"/>
</dbReference>
<sequence>MSQLQQEILADTWVKATWEEYLQAIEQVDRSGTYYKSYYSDGYYRLEMTPIGNDHACDHTIVVYTVNLYGTLKNLDFQGRDNCSYRKMGVREVQPDASYYFGSKADIIPYGTSIIDLDVYPAPDLVIEVSNTTIADDLGNKRLLYEELGVSEYWVVDVVNARVIAFAMLERGSQRVDISRGLPGLSIALVTEALQRSRENNHGIVARWLLEQFQLQT</sequence>
<dbReference type="EMBL" id="JBAFSM010000045">
    <property type="protein sequence ID" value="MEG3439303.1"/>
    <property type="molecule type" value="Genomic_DNA"/>
</dbReference>
<protein>
    <submittedName>
        <fullName evidence="2">Uma2 family endonuclease</fullName>
    </submittedName>
</protein>